<evidence type="ECO:0000313" key="1">
    <source>
        <dbReference type="EMBL" id="GFN97581.1"/>
    </source>
</evidence>
<sequence length="104" mass="11499">MLAHLGLGAKGALLHLFNRTCRSGELPSAWHTTVLVLILKKCKCAEADEKLLFNLAHTVISKTNECMVNALLYGYLELALMNLSQNFGDMETQWSSQSALFNVS</sequence>
<organism evidence="1 2">
    <name type="scientific">Plakobranchus ocellatus</name>
    <dbReference type="NCBI Taxonomy" id="259542"/>
    <lineage>
        <taxon>Eukaryota</taxon>
        <taxon>Metazoa</taxon>
        <taxon>Spiralia</taxon>
        <taxon>Lophotrochozoa</taxon>
        <taxon>Mollusca</taxon>
        <taxon>Gastropoda</taxon>
        <taxon>Heterobranchia</taxon>
        <taxon>Euthyneura</taxon>
        <taxon>Panpulmonata</taxon>
        <taxon>Sacoglossa</taxon>
        <taxon>Placobranchoidea</taxon>
        <taxon>Plakobranchidae</taxon>
        <taxon>Plakobranchus</taxon>
    </lineage>
</organism>
<keyword evidence="2" id="KW-1185">Reference proteome</keyword>
<accession>A0AAV3ZSQ7</accession>
<gene>
    <name evidence="1" type="ORF">PoB_002408700</name>
</gene>
<evidence type="ECO:0000313" key="2">
    <source>
        <dbReference type="Proteomes" id="UP000735302"/>
    </source>
</evidence>
<protein>
    <submittedName>
        <fullName evidence="1">Uncharacterized protein</fullName>
    </submittedName>
</protein>
<reference evidence="1 2" key="1">
    <citation type="journal article" date="2021" name="Elife">
        <title>Chloroplast acquisition without the gene transfer in kleptoplastic sea slugs, Plakobranchus ocellatus.</title>
        <authorList>
            <person name="Maeda T."/>
            <person name="Takahashi S."/>
            <person name="Yoshida T."/>
            <person name="Shimamura S."/>
            <person name="Takaki Y."/>
            <person name="Nagai Y."/>
            <person name="Toyoda A."/>
            <person name="Suzuki Y."/>
            <person name="Arimoto A."/>
            <person name="Ishii H."/>
            <person name="Satoh N."/>
            <person name="Nishiyama T."/>
            <person name="Hasebe M."/>
            <person name="Maruyama T."/>
            <person name="Minagawa J."/>
            <person name="Obokata J."/>
            <person name="Shigenobu S."/>
        </authorList>
    </citation>
    <scope>NUCLEOTIDE SEQUENCE [LARGE SCALE GENOMIC DNA]</scope>
</reference>
<dbReference type="AlphaFoldDB" id="A0AAV3ZSQ7"/>
<dbReference type="Proteomes" id="UP000735302">
    <property type="component" value="Unassembled WGS sequence"/>
</dbReference>
<proteinExistence type="predicted"/>
<dbReference type="EMBL" id="BLXT01002789">
    <property type="protein sequence ID" value="GFN97581.1"/>
    <property type="molecule type" value="Genomic_DNA"/>
</dbReference>
<comment type="caution">
    <text evidence="1">The sequence shown here is derived from an EMBL/GenBank/DDBJ whole genome shotgun (WGS) entry which is preliminary data.</text>
</comment>
<name>A0AAV3ZSQ7_9GAST</name>